<keyword evidence="5" id="KW-0653">Protein transport</keyword>
<feature type="non-terminal residue" evidence="11">
    <location>
        <position position="1"/>
    </location>
</feature>
<dbReference type="GO" id="GO:0006886">
    <property type="term" value="P:intracellular protein transport"/>
    <property type="evidence" value="ECO:0007669"/>
    <property type="project" value="InterPro"/>
</dbReference>
<comment type="similarity">
    <text evidence="2">Belongs to the COG7 family.</text>
</comment>
<dbReference type="GO" id="GO:0017119">
    <property type="term" value="C:Golgi transport complex"/>
    <property type="evidence" value="ECO:0007669"/>
    <property type="project" value="InterPro"/>
</dbReference>
<evidence type="ECO:0000256" key="3">
    <source>
        <dbReference type="ARBA" id="ARBA00020984"/>
    </source>
</evidence>
<dbReference type="PANTHER" id="PTHR21443:SF0">
    <property type="entry name" value="CONSERVED OLIGOMERIC GOLGI COMPLEX SUBUNIT 7"/>
    <property type="match status" value="1"/>
</dbReference>
<evidence type="ECO:0000256" key="6">
    <source>
        <dbReference type="ARBA" id="ARBA00023034"/>
    </source>
</evidence>
<name>A0A267ENS7_9PLAT</name>
<comment type="subcellular location">
    <subcellularLocation>
        <location evidence="1">Golgi apparatus membrane</location>
        <topology evidence="1">Peripheral membrane protein</topology>
    </subcellularLocation>
</comment>
<protein>
    <recommendedName>
        <fullName evidence="3">Conserved oligomeric Golgi complex subunit 7</fullName>
    </recommendedName>
    <alternativeName>
        <fullName evidence="8">Component of oligomeric Golgi complex 7</fullName>
    </alternativeName>
</protein>
<dbReference type="GO" id="GO:0006890">
    <property type="term" value="P:retrograde vesicle-mediated transport, Golgi to endoplasmic reticulum"/>
    <property type="evidence" value="ECO:0007669"/>
    <property type="project" value="TreeGrafter"/>
</dbReference>
<sequence>TQRSDTPMDCTPIFEPDFDMKAWLNAAFAAGAADEPEGLDDADTANRLLAKLQSYQQEVGALLEESWTSAIAAVPRAAREMASVKQEALLLQDQLRSVKSQLERVEQETSASMAKLVEADRLKSRLQRASSALREADSWTSLSANLDDLLDSDDLAGIADRLAQLAQSLSMLDSSPDYASRQQQLESWRNQFEAQLAVHVYRAFAGRDTGECARLVGLLARIGRPAAANTHYQRWLTGYLADVWSAAAASAAGSAKQDDSQQAAEVAEDSQTAASEDDTDSKAAKAVETAESSLDALLSACRRELQASLLSDCRRLVLDCLARALPALRPSIPDVVRPKSTVADAAQPDLHVSLRRLSIMCQSAADLAALFPAAAAHDGTSSAMEESRTAALSGLLRPACPNLLADIEQAAAQQLSSDLGAIPMDQSDVDDTLGLLENATPLAMSSASRLSSACLTVSPPVCSARLARLLPAHLANYLRELSRVLGNVRAKLPDPSDDWSAVGVILRTGCLLGRLVDAAAQFAVEFSDSCLTAAASSDQLRLPDWTMLVYADSAEDDRRLLRELISALQDGRQPGWLREMRASCQAFCREQHRLLFGLLAKPVDRLLSALPGLPCWSPRPDDPAAAQQLPAFGYLASECVAQVGQYLLHLPQQLGPFLSADTPGLRSAIAHSGLTQMLQHHHHQQHQRLGQQQQQAAETEDGAATATSDQASAGIELWIECVAAHTMDKFVDRAMEIPQLTANSAVQQLITDANYLASCLDDLGVSASDRLQALRDLVSAADSTAFHRRAAEGAPRRIVSAVARMRDFGAAN</sequence>
<proteinExistence type="inferred from homology"/>
<evidence type="ECO:0000256" key="8">
    <source>
        <dbReference type="ARBA" id="ARBA00031345"/>
    </source>
</evidence>
<keyword evidence="4" id="KW-0813">Transport</keyword>
<dbReference type="Pfam" id="PF10191">
    <property type="entry name" value="COG7"/>
    <property type="match status" value="1"/>
</dbReference>
<evidence type="ECO:0000313" key="11">
    <source>
        <dbReference type="EMBL" id="PAA62422.1"/>
    </source>
</evidence>
<keyword evidence="7" id="KW-0472">Membrane</keyword>
<feature type="coiled-coil region" evidence="9">
    <location>
        <begin position="45"/>
        <end position="108"/>
    </location>
</feature>
<dbReference type="GO" id="GO:0007030">
    <property type="term" value="P:Golgi organization"/>
    <property type="evidence" value="ECO:0007669"/>
    <property type="project" value="TreeGrafter"/>
</dbReference>
<dbReference type="OrthoDB" id="245173at2759"/>
<accession>A0A267ENS7</accession>
<dbReference type="PANTHER" id="PTHR21443">
    <property type="entry name" value="CONSERVED OLIGOMERIC GOLGI COMPLEX COMPONENT 7"/>
    <property type="match status" value="1"/>
</dbReference>
<dbReference type="AlphaFoldDB" id="A0A267ENS7"/>
<keyword evidence="12" id="KW-1185">Reference proteome</keyword>
<feature type="region of interest" description="Disordered" evidence="10">
    <location>
        <begin position="255"/>
        <end position="281"/>
    </location>
</feature>
<evidence type="ECO:0000256" key="4">
    <source>
        <dbReference type="ARBA" id="ARBA00022448"/>
    </source>
</evidence>
<organism evidence="11 12">
    <name type="scientific">Macrostomum lignano</name>
    <dbReference type="NCBI Taxonomy" id="282301"/>
    <lineage>
        <taxon>Eukaryota</taxon>
        <taxon>Metazoa</taxon>
        <taxon>Spiralia</taxon>
        <taxon>Lophotrochozoa</taxon>
        <taxon>Platyhelminthes</taxon>
        <taxon>Rhabditophora</taxon>
        <taxon>Macrostomorpha</taxon>
        <taxon>Macrostomida</taxon>
        <taxon>Macrostomidae</taxon>
        <taxon>Macrostomum</taxon>
    </lineage>
</organism>
<gene>
    <name evidence="11" type="ORF">BOX15_Mlig033534g3</name>
</gene>
<feature type="compositionally biased region" description="Low complexity" evidence="10">
    <location>
        <begin position="687"/>
        <end position="707"/>
    </location>
</feature>
<dbReference type="InterPro" id="IPR019335">
    <property type="entry name" value="COG7"/>
</dbReference>
<evidence type="ECO:0000256" key="2">
    <source>
        <dbReference type="ARBA" id="ARBA00005831"/>
    </source>
</evidence>
<evidence type="ECO:0000256" key="9">
    <source>
        <dbReference type="SAM" id="Coils"/>
    </source>
</evidence>
<keyword evidence="9" id="KW-0175">Coiled coil</keyword>
<evidence type="ECO:0000313" key="12">
    <source>
        <dbReference type="Proteomes" id="UP000215902"/>
    </source>
</evidence>
<feature type="compositionally biased region" description="Low complexity" evidence="10">
    <location>
        <begin position="255"/>
        <end position="264"/>
    </location>
</feature>
<reference evidence="11 12" key="1">
    <citation type="submission" date="2017-06" db="EMBL/GenBank/DDBJ databases">
        <title>A platform for efficient transgenesis in Macrostomum lignano, a flatworm model organism for stem cell research.</title>
        <authorList>
            <person name="Berezikov E."/>
        </authorList>
    </citation>
    <scope>NUCLEOTIDE SEQUENCE [LARGE SCALE GENOMIC DNA]</scope>
    <source>
        <strain evidence="11">DV1</strain>
        <tissue evidence="11">Whole organism</tissue>
    </source>
</reference>
<keyword evidence="6" id="KW-0333">Golgi apparatus</keyword>
<evidence type="ECO:0000256" key="1">
    <source>
        <dbReference type="ARBA" id="ARBA00004395"/>
    </source>
</evidence>
<dbReference type="EMBL" id="NIVC01001938">
    <property type="protein sequence ID" value="PAA62422.1"/>
    <property type="molecule type" value="Genomic_DNA"/>
</dbReference>
<feature type="region of interest" description="Disordered" evidence="10">
    <location>
        <begin position="680"/>
        <end position="707"/>
    </location>
</feature>
<dbReference type="GO" id="GO:0000139">
    <property type="term" value="C:Golgi membrane"/>
    <property type="evidence" value="ECO:0007669"/>
    <property type="project" value="UniProtKB-SubCell"/>
</dbReference>
<dbReference type="Proteomes" id="UP000215902">
    <property type="component" value="Unassembled WGS sequence"/>
</dbReference>
<evidence type="ECO:0000256" key="7">
    <source>
        <dbReference type="ARBA" id="ARBA00023136"/>
    </source>
</evidence>
<evidence type="ECO:0000256" key="5">
    <source>
        <dbReference type="ARBA" id="ARBA00022927"/>
    </source>
</evidence>
<evidence type="ECO:0000256" key="10">
    <source>
        <dbReference type="SAM" id="MobiDB-lite"/>
    </source>
</evidence>
<dbReference type="STRING" id="282301.A0A267ENS7"/>
<comment type="caution">
    <text evidence="11">The sequence shown here is derived from an EMBL/GenBank/DDBJ whole genome shotgun (WGS) entry which is preliminary data.</text>
</comment>